<dbReference type="OrthoDB" id="6122627at2759"/>
<dbReference type="GeneID" id="111119807"/>
<dbReference type="RefSeq" id="XP_022316014.1">
    <property type="nucleotide sequence ID" value="XM_022460306.1"/>
</dbReference>
<feature type="compositionally biased region" description="Polar residues" evidence="1">
    <location>
        <begin position="592"/>
        <end position="640"/>
    </location>
</feature>
<sequence>MVRYLGLDYLSLVKLKRRDFLVQSRLILPETCNAADQSLDRIRHPWASVNPDPTVLSGKPEEPDLSIEELFNHVEHLRPDKLEPYGREVSTQKTVSIGSLQTVQEQEWEEFAEFDEELYGDFDLMDNVVPLHDSEKNMLLSEEFKTELLCEEDLFEGVTVDPAHLSTYVPSLGSQIHCLLPLPLPDPFVHGERQCRLDGYKPQEHDDNMTEASQNLTEESFTSQDQLHGGLYLESPWIQKEEFATIEGYSSEFYQLIPFVIEDNTNVLTLRTIDKDRSQLEELIVEEDLKVPPCQSPALLEGSSLADTLPSEDHSLETPLLPAPLSSELLTLEDLKPVPLRTYTEFESLSRYSPHELMQSDIHFDLYCVEKCRFTEPEMNKVAFPHMEKLQREWREVAVLKWNVWKVELNLSWLLHAPPEENVDLNQAVMEYIQNGQKQHGHVDYQETFHKENLELPPLELPEALNQISGKVKNPEKFSCVQDLFNKSLYTATSTLNQREPVIIKITDTCTDRITEDQCCIAECKKAITGLQRHTDGKQEPHNQSPSVMTQGETLSITTQTLKESHSLGINCVTIGHKRKKLEVQHLEGESHSFSSTVFGPNPTQSHNLPQGLNSPQGGSQSVANSVFNPNPSQSHGLPLGVSQTVSAAVVSPDGMQSLRSLQDPFLDSPVRTTQQSKGSLSNHGILNVQKVPRSQDQRQCLETDKPTGRSMENREGLTRGQAGLDQKQTVMGFDRSYQDGGVGVNGWSDAKYRNINEVINGKESVTISQRSPNRRQAKSRGKCLTYQLEDEYQQIIMLVVHHASYFITSLVNCGDIDKSVTFTSLTPDLTRFLVKEVTSQPEKLHYEERHRSSLALHTLCCTREMISLVCLESGLELLSLIQEKYKDNLKGCLDTLRQQLLSAKLICDQKRILHPKIYQLCLAVHKKLTAKDPERQGHTKILVILSKELDSLTNTLKQNLQSLDKVKVHIQLSGNCLNILESLDQCTCMLLHKDLITSDFPWSQFCLVVEYEEDQYMEVCQRQNISYRCFSFSQAPTSNAADSSIPDVNVTIMCSSAVPENLVHILESKCGVTCLYRTCGPGVSLPHVMIDEVTSVFMYNVSSFGTEFSPLLKDLTLLSQQFRDILIVASTQGFVQSQLKLKQHQQKLNFFLSRAISKVPDLQFKVVACDGLKKAAEIIAQVCQLLLSPDDQNWMSASPSQDEEFLTTIPCVNPIFAQKMLQILSLQSIMELHPDQLSCLFPRVPARIIQMFYEGVTKRRTSVSTSQGDGLGEIERFSSSALDSSPPCNHTENEQSTVCTSQQGLGLGLNYSPSHDTLPNKTSDQNQRNLNCSRTLSQSSASSEFPNESVRAQTGMEELDSSYLKELRRIVDRQARNKADPGTSEDDSQNQLTADFIVPHPHITSKIDEGRYMYINYNSGARERLNEHDELFIKKANRLPSQKKNLENVSIPDDQKSPDTILTDNGEDYKFQGIYNKPQSLQTSSSSTHGTGLPEKYHQNSTCEVLHTSKIDEGRYMYINYNSGARERLNEHDELFIKKANRLPSQKKNLENVSIPDDQKSPDTILTDNGEDYKFQGIYNKPQSLQTSSSSTHGTGLPEKYHQNSTCEVLHTSMECNPLASFVDTDASCPTSGDFEDSLISTTRQLLRQASLSSKDSIFHRTGPRKVSIGLARPLPQQKSAMSHHSDGAGLSQTYPPDLSPHERLRVTTSLSEPSTNLPKIARFSSHQGHEGIGNMKRNCGLLPSRELGAECTHTKRQGFPFEESRVNRLDSCYTPCQSPHQGNDQDCSYRHCSQRGSPYIRQNCHPQHGDLQNSTEVDPRCVWPGYDSPPMDMEYGMVPLQNFTENLNSSNKSTGSAKKLCYQRVPYSKQSRLVFQ</sequence>
<feature type="compositionally biased region" description="Polar residues" evidence="1">
    <location>
        <begin position="1280"/>
        <end position="1305"/>
    </location>
</feature>
<dbReference type="InterPro" id="IPR039991">
    <property type="entry name" value="SHOC1"/>
</dbReference>
<organism evidence="2 3">
    <name type="scientific">Crassostrea virginica</name>
    <name type="common">Eastern oyster</name>
    <dbReference type="NCBI Taxonomy" id="6565"/>
    <lineage>
        <taxon>Eukaryota</taxon>
        <taxon>Metazoa</taxon>
        <taxon>Spiralia</taxon>
        <taxon>Lophotrochozoa</taxon>
        <taxon>Mollusca</taxon>
        <taxon>Bivalvia</taxon>
        <taxon>Autobranchia</taxon>
        <taxon>Pteriomorphia</taxon>
        <taxon>Ostreida</taxon>
        <taxon>Ostreoidea</taxon>
        <taxon>Ostreidae</taxon>
        <taxon>Crassostrea</taxon>
    </lineage>
</organism>
<evidence type="ECO:0000256" key="1">
    <source>
        <dbReference type="SAM" id="MobiDB-lite"/>
    </source>
</evidence>
<accession>A0A8B8CLD7</accession>
<feature type="region of interest" description="Disordered" evidence="1">
    <location>
        <begin position="1480"/>
        <end position="1502"/>
    </location>
</feature>
<dbReference type="GO" id="GO:0003697">
    <property type="term" value="F:single-stranded DNA binding"/>
    <property type="evidence" value="ECO:0007669"/>
    <property type="project" value="TreeGrafter"/>
</dbReference>
<feature type="compositionally biased region" description="Polar residues" evidence="1">
    <location>
        <begin position="1312"/>
        <end position="1353"/>
    </location>
</feature>
<keyword evidence="2" id="KW-1185">Reference proteome</keyword>
<gene>
    <name evidence="3" type="primary">LOC111119807</name>
</gene>
<dbReference type="GO" id="GO:0016887">
    <property type="term" value="F:ATP hydrolysis activity"/>
    <property type="evidence" value="ECO:0007669"/>
    <property type="project" value="InterPro"/>
</dbReference>
<dbReference type="Proteomes" id="UP000694844">
    <property type="component" value="Chromosome 2"/>
</dbReference>
<feature type="compositionally biased region" description="Polar residues" evidence="1">
    <location>
        <begin position="1480"/>
        <end position="1491"/>
    </location>
</feature>
<dbReference type="PANTHER" id="PTHR35668">
    <property type="entry name" value="PROTEIN SHORTAGE IN CHIASMATA 1 ORTHOLOG"/>
    <property type="match status" value="1"/>
</dbReference>
<dbReference type="GO" id="GO:0000794">
    <property type="term" value="C:condensed nuclear chromosome"/>
    <property type="evidence" value="ECO:0007669"/>
    <property type="project" value="InterPro"/>
</dbReference>
<feature type="compositionally biased region" description="Basic and acidic residues" evidence="1">
    <location>
        <begin position="694"/>
        <end position="718"/>
    </location>
</feature>
<reference evidence="3" key="1">
    <citation type="submission" date="2025-08" db="UniProtKB">
        <authorList>
            <consortium name="RefSeq"/>
        </authorList>
    </citation>
    <scope>IDENTIFICATION</scope>
    <source>
        <tissue evidence="3">Whole sample</tissue>
    </source>
</reference>
<proteinExistence type="predicted"/>
<feature type="region of interest" description="Disordered" evidence="1">
    <location>
        <begin position="586"/>
        <end position="640"/>
    </location>
</feature>
<feature type="region of interest" description="Disordered" evidence="1">
    <location>
        <begin position="1549"/>
        <end position="1570"/>
    </location>
</feature>
<feature type="region of interest" description="Disordered" evidence="1">
    <location>
        <begin position="693"/>
        <end position="721"/>
    </location>
</feature>
<protein>
    <submittedName>
        <fullName evidence="3">Uncharacterized protein LOC111119807</fullName>
    </submittedName>
</protein>
<dbReference type="GO" id="GO:0000712">
    <property type="term" value="P:resolution of meiotic recombination intermediates"/>
    <property type="evidence" value="ECO:0007669"/>
    <property type="project" value="InterPro"/>
</dbReference>
<dbReference type="Pfam" id="PF17825">
    <property type="entry name" value="DUF5587"/>
    <property type="match status" value="1"/>
</dbReference>
<evidence type="ECO:0000313" key="2">
    <source>
        <dbReference type="Proteomes" id="UP000694844"/>
    </source>
</evidence>
<feature type="region of interest" description="Disordered" evidence="1">
    <location>
        <begin position="1678"/>
        <end position="1702"/>
    </location>
</feature>
<evidence type="ECO:0000313" key="3">
    <source>
        <dbReference type="RefSeq" id="XP_022316014.1"/>
    </source>
</evidence>
<dbReference type="KEGG" id="cvn:111119807"/>
<feature type="region of interest" description="Disordered" evidence="1">
    <location>
        <begin position="1280"/>
        <end position="1357"/>
    </location>
</feature>
<name>A0A8B8CLD7_CRAVI</name>
<dbReference type="PANTHER" id="PTHR35668:SF1">
    <property type="entry name" value="PROTEIN SHORTAGE IN CHIASMATA 1 ORTHOLOG"/>
    <property type="match status" value="1"/>
</dbReference>